<reference evidence="4 5" key="1">
    <citation type="submission" date="2016-11" db="EMBL/GenBank/DDBJ databases">
        <authorList>
            <person name="Jaros S."/>
            <person name="Januszkiewicz K."/>
            <person name="Wedrychowicz H."/>
        </authorList>
    </citation>
    <scope>NUCLEOTIDE SEQUENCE [LARGE SCALE GENOMIC DNA]</scope>
    <source>
        <strain evidence="4 5">DSM 17918</strain>
    </source>
</reference>
<dbReference type="InterPro" id="IPR043129">
    <property type="entry name" value="ATPase_NBD"/>
</dbReference>
<keyword evidence="3" id="KW-0859">Xylose metabolism</keyword>
<dbReference type="GO" id="GO:0042732">
    <property type="term" value="P:D-xylose metabolic process"/>
    <property type="evidence" value="ECO:0007669"/>
    <property type="project" value="UniProtKB-KW"/>
</dbReference>
<accession>A0A1M4V190</accession>
<evidence type="ECO:0000313" key="4">
    <source>
        <dbReference type="EMBL" id="SHE62744.1"/>
    </source>
</evidence>
<dbReference type="PANTHER" id="PTHR18964">
    <property type="entry name" value="ROK (REPRESSOR, ORF, KINASE) FAMILY"/>
    <property type="match status" value="1"/>
</dbReference>
<gene>
    <name evidence="4" type="ORF">SAMN02746089_00554</name>
</gene>
<proteinExistence type="inferred from homology"/>
<sequence>MKFKGSNLSNVKILNRALIMRLLYFKGPLSRIDLANMTGLTQPTITNIINDLIKGNLVNELGPEETTSGRRPISLELNSSYLHAIGINISRYGFAVALVNMNGEILFEYKNDTHTVENKENTLNAINDIIGNIIKNTSKKIIGIGVGTPGPVDAEKGIIINPPNFKGWENTDLKSAIGSYGLTIYSDNVANACALAEKYFGEARNVENYIYMIVDEGIGAGVVIGDKIFRGGTGHGCELGHITIDINGPQCDCGNRGCLELYATIPQVVERVRSELHTDGITWADIVKNARQGNKFMKEQIDIISKYLSAASISIANAFDPEAIFLGSDIALASNLVTDYIQKVIDQRFINRNVHKVKVATSTIAKKAPVLGAATLVFDKLLSGALVLSD</sequence>
<organism evidence="4 5">
    <name type="scientific">Caldanaerobius fijiensis DSM 17918</name>
    <dbReference type="NCBI Taxonomy" id="1121256"/>
    <lineage>
        <taxon>Bacteria</taxon>
        <taxon>Bacillati</taxon>
        <taxon>Bacillota</taxon>
        <taxon>Clostridia</taxon>
        <taxon>Thermoanaerobacterales</taxon>
        <taxon>Thermoanaerobacteraceae</taxon>
        <taxon>Caldanaerobius</taxon>
    </lineage>
</organism>
<protein>
    <submittedName>
        <fullName evidence="4">Sugar kinase of the NBD/HSP70 family, may contain an N-terminal HTH domain</fullName>
    </submittedName>
</protein>
<dbReference type="EMBL" id="FQVH01000003">
    <property type="protein sequence ID" value="SHE62744.1"/>
    <property type="molecule type" value="Genomic_DNA"/>
</dbReference>
<comment type="function">
    <text evidence="1">Transcriptional repressor of xylose-utilizing enzymes.</text>
</comment>
<name>A0A1M4V190_9THEO</name>
<evidence type="ECO:0000256" key="3">
    <source>
        <dbReference type="ARBA" id="ARBA00022629"/>
    </source>
</evidence>
<dbReference type="PANTHER" id="PTHR18964:SF149">
    <property type="entry name" value="BIFUNCTIONAL UDP-N-ACETYLGLUCOSAMINE 2-EPIMERASE_N-ACETYLMANNOSAMINE KINASE"/>
    <property type="match status" value="1"/>
</dbReference>
<dbReference type="OrthoDB" id="9810372at2"/>
<dbReference type="InterPro" id="IPR000600">
    <property type="entry name" value="ROK"/>
</dbReference>
<dbReference type="Gene3D" id="3.30.420.40">
    <property type="match status" value="2"/>
</dbReference>
<dbReference type="InterPro" id="IPR036390">
    <property type="entry name" value="WH_DNA-bd_sf"/>
</dbReference>
<evidence type="ECO:0000313" key="5">
    <source>
        <dbReference type="Proteomes" id="UP000184088"/>
    </source>
</evidence>
<dbReference type="GO" id="GO:0016301">
    <property type="term" value="F:kinase activity"/>
    <property type="evidence" value="ECO:0007669"/>
    <property type="project" value="UniProtKB-KW"/>
</dbReference>
<dbReference type="STRING" id="1121256.SAMN02746089_00554"/>
<dbReference type="AlphaFoldDB" id="A0A1M4V190"/>
<dbReference type="SUPFAM" id="SSF46785">
    <property type="entry name" value="Winged helix' DNA-binding domain"/>
    <property type="match status" value="1"/>
</dbReference>
<dbReference type="SUPFAM" id="SSF53067">
    <property type="entry name" value="Actin-like ATPase domain"/>
    <property type="match status" value="1"/>
</dbReference>
<keyword evidence="3" id="KW-0119">Carbohydrate metabolism</keyword>
<comment type="similarity">
    <text evidence="2">Belongs to the ROK (NagC/XylR) family.</text>
</comment>
<dbReference type="Gene3D" id="1.10.10.10">
    <property type="entry name" value="Winged helix-like DNA-binding domain superfamily/Winged helix DNA-binding domain"/>
    <property type="match status" value="1"/>
</dbReference>
<keyword evidence="4" id="KW-0418">Kinase</keyword>
<dbReference type="CDD" id="cd24059">
    <property type="entry name" value="ASKHA_NBD_ROK_TM1224-like"/>
    <property type="match status" value="1"/>
</dbReference>
<dbReference type="InterPro" id="IPR036388">
    <property type="entry name" value="WH-like_DNA-bd_sf"/>
</dbReference>
<dbReference type="Pfam" id="PF00480">
    <property type="entry name" value="ROK"/>
    <property type="match status" value="1"/>
</dbReference>
<dbReference type="RefSeq" id="WP_073341577.1">
    <property type="nucleotide sequence ID" value="NZ_FQVH01000003.1"/>
</dbReference>
<evidence type="ECO:0000256" key="2">
    <source>
        <dbReference type="ARBA" id="ARBA00006479"/>
    </source>
</evidence>
<keyword evidence="4" id="KW-0808">Transferase</keyword>
<dbReference type="Proteomes" id="UP000184088">
    <property type="component" value="Unassembled WGS sequence"/>
</dbReference>
<keyword evidence="5" id="KW-1185">Reference proteome</keyword>
<evidence type="ECO:0000256" key="1">
    <source>
        <dbReference type="ARBA" id="ARBA00002486"/>
    </source>
</evidence>